<keyword evidence="9 16" id="KW-0418">Kinase</keyword>
<name>A0ABT4YUC5_9VIBR</name>
<keyword evidence="13 14" id="KW-0472">Membrane</keyword>
<dbReference type="InterPro" id="IPR036890">
    <property type="entry name" value="HATPase_C_sf"/>
</dbReference>
<keyword evidence="6" id="KW-0808">Transferase</keyword>
<dbReference type="InterPro" id="IPR005467">
    <property type="entry name" value="His_kinase_dom"/>
</dbReference>
<dbReference type="Pfam" id="PF00512">
    <property type="entry name" value="HisKA"/>
    <property type="match status" value="1"/>
</dbReference>
<protein>
    <recommendedName>
        <fullName evidence="3">histidine kinase</fullName>
        <ecNumber evidence="3">2.7.13.3</ecNumber>
    </recommendedName>
</protein>
<evidence type="ECO:0000256" key="11">
    <source>
        <dbReference type="ARBA" id="ARBA00022989"/>
    </source>
</evidence>
<evidence type="ECO:0000256" key="14">
    <source>
        <dbReference type="SAM" id="Phobius"/>
    </source>
</evidence>
<dbReference type="EMBL" id="JAQLOI010000003">
    <property type="protein sequence ID" value="MDB1125179.1"/>
    <property type="molecule type" value="Genomic_DNA"/>
</dbReference>
<evidence type="ECO:0000256" key="12">
    <source>
        <dbReference type="ARBA" id="ARBA00023012"/>
    </source>
</evidence>
<dbReference type="PROSITE" id="PS50109">
    <property type="entry name" value="HIS_KIN"/>
    <property type="match status" value="1"/>
</dbReference>
<evidence type="ECO:0000256" key="10">
    <source>
        <dbReference type="ARBA" id="ARBA00022840"/>
    </source>
</evidence>
<comment type="catalytic activity">
    <reaction evidence="1">
        <text>ATP + protein L-histidine = ADP + protein N-phospho-L-histidine.</text>
        <dbReference type="EC" id="2.7.13.3"/>
    </reaction>
</comment>
<evidence type="ECO:0000256" key="13">
    <source>
        <dbReference type="ARBA" id="ARBA00023136"/>
    </source>
</evidence>
<evidence type="ECO:0000256" key="3">
    <source>
        <dbReference type="ARBA" id="ARBA00012438"/>
    </source>
</evidence>
<dbReference type="Gene3D" id="3.30.565.10">
    <property type="entry name" value="Histidine kinase-like ATPase, C-terminal domain"/>
    <property type="match status" value="1"/>
</dbReference>
<comment type="subcellular location">
    <subcellularLocation>
        <location evidence="2">Cell membrane</location>
        <topology evidence="2">Multi-pass membrane protein</topology>
    </subcellularLocation>
</comment>
<dbReference type="InterPro" id="IPR036097">
    <property type="entry name" value="HisK_dim/P_sf"/>
</dbReference>
<dbReference type="PANTHER" id="PTHR45528">
    <property type="entry name" value="SENSOR HISTIDINE KINASE CPXA"/>
    <property type="match status" value="1"/>
</dbReference>
<keyword evidence="8" id="KW-0547">Nucleotide-binding</keyword>
<evidence type="ECO:0000256" key="2">
    <source>
        <dbReference type="ARBA" id="ARBA00004651"/>
    </source>
</evidence>
<reference evidence="16 17" key="1">
    <citation type="submission" date="2023-01" db="EMBL/GenBank/DDBJ databases">
        <title>Vibrio sp. KJ40-1 sp.nov, isolated from marine algae.</title>
        <authorList>
            <person name="Butt M."/>
            <person name="Kim J.M.J."/>
            <person name="Jeon C.O.C."/>
        </authorList>
    </citation>
    <scope>NUCLEOTIDE SEQUENCE [LARGE SCALE GENOMIC DNA]</scope>
    <source>
        <strain evidence="16 17">KJ40-1</strain>
    </source>
</reference>
<feature type="domain" description="Histidine kinase" evidence="15">
    <location>
        <begin position="230"/>
        <end position="419"/>
    </location>
</feature>
<evidence type="ECO:0000256" key="1">
    <source>
        <dbReference type="ARBA" id="ARBA00000085"/>
    </source>
</evidence>
<dbReference type="Gene3D" id="1.10.287.130">
    <property type="match status" value="1"/>
</dbReference>
<keyword evidence="10" id="KW-0067">ATP-binding</keyword>
<dbReference type="InterPro" id="IPR003661">
    <property type="entry name" value="HisK_dim/P_dom"/>
</dbReference>
<feature type="transmembrane region" description="Helical" evidence="14">
    <location>
        <begin position="12"/>
        <end position="31"/>
    </location>
</feature>
<accession>A0ABT4YUC5</accession>
<evidence type="ECO:0000256" key="5">
    <source>
        <dbReference type="ARBA" id="ARBA00022553"/>
    </source>
</evidence>
<evidence type="ECO:0000313" key="16">
    <source>
        <dbReference type="EMBL" id="MDB1125179.1"/>
    </source>
</evidence>
<evidence type="ECO:0000256" key="7">
    <source>
        <dbReference type="ARBA" id="ARBA00022692"/>
    </source>
</evidence>
<dbReference type="InterPro" id="IPR050398">
    <property type="entry name" value="HssS/ArlS-like"/>
</dbReference>
<dbReference type="Proteomes" id="UP001210678">
    <property type="component" value="Unassembled WGS sequence"/>
</dbReference>
<keyword evidence="5" id="KW-0597">Phosphoprotein</keyword>
<evidence type="ECO:0000259" key="15">
    <source>
        <dbReference type="PROSITE" id="PS50109"/>
    </source>
</evidence>
<comment type="caution">
    <text evidence="16">The sequence shown here is derived from an EMBL/GenBank/DDBJ whole genome shotgun (WGS) entry which is preliminary data.</text>
</comment>
<dbReference type="SUPFAM" id="SSF55874">
    <property type="entry name" value="ATPase domain of HSP90 chaperone/DNA topoisomerase II/histidine kinase"/>
    <property type="match status" value="1"/>
</dbReference>
<evidence type="ECO:0000256" key="4">
    <source>
        <dbReference type="ARBA" id="ARBA00022475"/>
    </source>
</evidence>
<keyword evidence="11 14" id="KW-1133">Transmembrane helix</keyword>
<keyword evidence="17" id="KW-1185">Reference proteome</keyword>
<sequence length="419" mass="47126">MKIRPSLKIRFIVSMILLASAVAIFFSVLTLDSFFQGMDRGQAQTMRAFADVEGVEDGQPLDVMGYHISERWQDIPLEVKEAFDNRPVKDFRVEKSDVGGGWFSPPEKVYFVMKTMNKNGEVRYISKSLVMIDGFDGKQIGRRMQHLFAVAIVAVGVIAVFTSILFLLIKRVAGPVELLRDWAKSLDEDSLKNPVPDFQYAELNTLAEIIKGSLGSVQESVEREHQFLAHASHELRTPISVIRANTELLVKLYEKEQGTKKQFEVVERIDRAGRTMTNLTETLLWLSRDDSNLPVSGRVNLKQMIDELVEELAYLLKNKPVKLEVITTEHSLLVAEIPCRIVLANLIRNAFQHTVDGKVTLTQHENTVSVINSSSFISAESASLGFGLGLSLTKKLANRYGWQYSDSSDETSYKVLIVL</sequence>
<dbReference type="EC" id="2.7.13.3" evidence="3"/>
<organism evidence="16 17">
    <name type="scientific">Vibrio algarum</name>
    <dbReference type="NCBI Taxonomy" id="3020714"/>
    <lineage>
        <taxon>Bacteria</taxon>
        <taxon>Pseudomonadati</taxon>
        <taxon>Pseudomonadota</taxon>
        <taxon>Gammaproteobacteria</taxon>
        <taxon>Vibrionales</taxon>
        <taxon>Vibrionaceae</taxon>
        <taxon>Vibrio</taxon>
    </lineage>
</organism>
<dbReference type="RefSeq" id="WP_272138647.1">
    <property type="nucleotide sequence ID" value="NZ_JAQLOI010000003.1"/>
</dbReference>
<evidence type="ECO:0000313" key="17">
    <source>
        <dbReference type="Proteomes" id="UP001210678"/>
    </source>
</evidence>
<proteinExistence type="predicted"/>
<evidence type="ECO:0000256" key="6">
    <source>
        <dbReference type="ARBA" id="ARBA00022679"/>
    </source>
</evidence>
<keyword evidence="4" id="KW-1003">Cell membrane</keyword>
<evidence type="ECO:0000256" key="9">
    <source>
        <dbReference type="ARBA" id="ARBA00022777"/>
    </source>
</evidence>
<keyword evidence="12" id="KW-0902">Two-component regulatory system</keyword>
<dbReference type="GO" id="GO:0016301">
    <property type="term" value="F:kinase activity"/>
    <property type="evidence" value="ECO:0007669"/>
    <property type="project" value="UniProtKB-KW"/>
</dbReference>
<dbReference type="PANTHER" id="PTHR45528:SF1">
    <property type="entry name" value="SENSOR HISTIDINE KINASE CPXA"/>
    <property type="match status" value="1"/>
</dbReference>
<dbReference type="SUPFAM" id="SSF47384">
    <property type="entry name" value="Homodimeric domain of signal transducing histidine kinase"/>
    <property type="match status" value="1"/>
</dbReference>
<gene>
    <name evidence="16" type="ORF">PGX00_16635</name>
</gene>
<dbReference type="SMART" id="SM00388">
    <property type="entry name" value="HisKA"/>
    <property type="match status" value="1"/>
</dbReference>
<feature type="transmembrane region" description="Helical" evidence="14">
    <location>
        <begin position="147"/>
        <end position="169"/>
    </location>
</feature>
<keyword evidence="7 14" id="KW-0812">Transmembrane</keyword>
<evidence type="ECO:0000256" key="8">
    <source>
        <dbReference type="ARBA" id="ARBA00022741"/>
    </source>
</evidence>
<dbReference type="CDD" id="cd00082">
    <property type="entry name" value="HisKA"/>
    <property type="match status" value="1"/>
</dbReference>